<dbReference type="InterPro" id="IPR001387">
    <property type="entry name" value="Cro/C1-type_HTH"/>
</dbReference>
<dbReference type="OrthoDB" id="2607719at2"/>
<dbReference type="InterPro" id="IPR010982">
    <property type="entry name" value="Lambda_DNA-bd_dom_sf"/>
</dbReference>
<dbReference type="SUPFAM" id="SSF47413">
    <property type="entry name" value="lambda repressor-like DNA-binding domains"/>
    <property type="match status" value="1"/>
</dbReference>
<sequence>MPAKHIDSSEFQYLKDSSLGGRLRFFRQQMIKYHGSDYTITSLGSRIGVTPQSISAIERGDSKNPSFHLVYKLTQEFRVPLESVTDEFYLGKEKLFSIGIPETIYVDFDIEESGDFTIVDEEDDDYFNFNDKKGVLIYHCVNSNEFEPLHHTHFKDDISEDEMKHFISRLLLESTNLTKEKFDGTKAIHPLQEAHQIIKRYNKFLSAEELLSLLVSNNNK</sequence>
<dbReference type="PROSITE" id="PS50943">
    <property type="entry name" value="HTH_CROC1"/>
    <property type="match status" value="1"/>
</dbReference>
<evidence type="ECO:0000259" key="1">
    <source>
        <dbReference type="PROSITE" id="PS50943"/>
    </source>
</evidence>
<name>A0A494YYD9_9BACI</name>
<dbReference type="SMART" id="SM00530">
    <property type="entry name" value="HTH_XRE"/>
    <property type="match status" value="1"/>
</dbReference>
<keyword evidence="3" id="KW-1185">Reference proteome</keyword>
<reference evidence="2 3" key="1">
    <citation type="journal article" date="2015" name="Antonie Van Leeuwenhoek">
        <title>Oceanobacillus bengalensis sp. nov., a bacterium isolated from seawater of the Bay of Bengal.</title>
        <authorList>
            <person name="Yongchang O."/>
            <person name="Xiang W."/>
            <person name="Wang G."/>
        </authorList>
    </citation>
    <scope>NUCLEOTIDE SEQUENCE [LARGE SCALE GENOMIC DNA]</scope>
    <source>
        <strain evidence="2 3">MCCC 1K00260</strain>
    </source>
</reference>
<organism evidence="2 3">
    <name type="scientific">Oceanobacillus bengalensis</name>
    <dbReference type="NCBI Taxonomy" id="1435466"/>
    <lineage>
        <taxon>Bacteria</taxon>
        <taxon>Bacillati</taxon>
        <taxon>Bacillota</taxon>
        <taxon>Bacilli</taxon>
        <taxon>Bacillales</taxon>
        <taxon>Bacillaceae</taxon>
        <taxon>Oceanobacillus</taxon>
    </lineage>
</organism>
<evidence type="ECO:0000313" key="2">
    <source>
        <dbReference type="EMBL" id="RKQ15191.1"/>
    </source>
</evidence>
<dbReference type="Gene3D" id="1.10.260.40">
    <property type="entry name" value="lambda repressor-like DNA-binding domains"/>
    <property type="match status" value="1"/>
</dbReference>
<dbReference type="CDD" id="cd00093">
    <property type="entry name" value="HTH_XRE"/>
    <property type="match status" value="1"/>
</dbReference>
<dbReference type="Pfam" id="PF01381">
    <property type="entry name" value="HTH_3"/>
    <property type="match status" value="1"/>
</dbReference>
<feature type="domain" description="HTH cro/C1-type" evidence="1">
    <location>
        <begin position="38"/>
        <end position="84"/>
    </location>
</feature>
<dbReference type="AlphaFoldDB" id="A0A494YYD9"/>
<dbReference type="GO" id="GO:0003677">
    <property type="term" value="F:DNA binding"/>
    <property type="evidence" value="ECO:0007669"/>
    <property type="project" value="InterPro"/>
</dbReference>
<dbReference type="Proteomes" id="UP000281813">
    <property type="component" value="Unassembled WGS sequence"/>
</dbReference>
<comment type="caution">
    <text evidence="2">The sequence shown here is derived from an EMBL/GenBank/DDBJ whole genome shotgun (WGS) entry which is preliminary data.</text>
</comment>
<accession>A0A494YYD9</accession>
<evidence type="ECO:0000313" key="3">
    <source>
        <dbReference type="Proteomes" id="UP000281813"/>
    </source>
</evidence>
<gene>
    <name evidence="2" type="ORF">D8M05_10685</name>
</gene>
<dbReference type="RefSeq" id="WP_121131620.1">
    <property type="nucleotide sequence ID" value="NZ_JBHUFK010000036.1"/>
</dbReference>
<protein>
    <submittedName>
        <fullName evidence="2">XRE family transcriptional regulator</fullName>
    </submittedName>
</protein>
<proteinExistence type="predicted"/>
<dbReference type="EMBL" id="RBZO01000015">
    <property type="protein sequence ID" value="RKQ15191.1"/>
    <property type="molecule type" value="Genomic_DNA"/>
</dbReference>